<dbReference type="AlphaFoldDB" id="A0A6A6X348"/>
<proteinExistence type="predicted"/>
<gene>
    <name evidence="2" type="ORF">K505DRAFT_74391</name>
</gene>
<organism evidence="2 3">
    <name type="scientific">Melanomma pulvis-pyrius CBS 109.77</name>
    <dbReference type="NCBI Taxonomy" id="1314802"/>
    <lineage>
        <taxon>Eukaryota</taxon>
        <taxon>Fungi</taxon>
        <taxon>Dikarya</taxon>
        <taxon>Ascomycota</taxon>
        <taxon>Pezizomycotina</taxon>
        <taxon>Dothideomycetes</taxon>
        <taxon>Pleosporomycetidae</taxon>
        <taxon>Pleosporales</taxon>
        <taxon>Melanommataceae</taxon>
        <taxon>Melanomma</taxon>
    </lineage>
</organism>
<reference evidence="2" key="1">
    <citation type="journal article" date="2020" name="Stud. Mycol.">
        <title>101 Dothideomycetes genomes: a test case for predicting lifestyles and emergence of pathogens.</title>
        <authorList>
            <person name="Haridas S."/>
            <person name="Albert R."/>
            <person name="Binder M."/>
            <person name="Bloem J."/>
            <person name="Labutti K."/>
            <person name="Salamov A."/>
            <person name="Andreopoulos B."/>
            <person name="Baker S."/>
            <person name="Barry K."/>
            <person name="Bills G."/>
            <person name="Bluhm B."/>
            <person name="Cannon C."/>
            <person name="Castanera R."/>
            <person name="Culley D."/>
            <person name="Daum C."/>
            <person name="Ezra D."/>
            <person name="Gonzalez J."/>
            <person name="Henrissat B."/>
            <person name="Kuo A."/>
            <person name="Liang C."/>
            <person name="Lipzen A."/>
            <person name="Lutzoni F."/>
            <person name="Magnuson J."/>
            <person name="Mondo S."/>
            <person name="Nolan M."/>
            <person name="Ohm R."/>
            <person name="Pangilinan J."/>
            <person name="Park H.-J."/>
            <person name="Ramirez L."/>
            <person name="Alfaro M."/>
            <person name="Sun H."/>
            <person name="Tritt A."/>
            <person name="Yoshinaga Y."/>
            <person name="Zwiers L.-H."/>
            <person name="Turgeon B."/>
            <person name="Goodwin S."/>
            <person name="Spatafora J."/>
            <person name="Crous P."/>
            <person name="Grigoriev I."/>
        </authorList>
    </citation>
    <scope>NUCLEOTIDE SEQUENCE</scope>
    <source>
        <strain evidence="2">CBS 109.77</strain>
    </source>
</reference>
<feature type="compositionally biased region" description="Basic and acidic residues" evidence="1">
    <location>
        <begin position="33"/>
        <end position="50"/>
    </location>
</feature>
<keyword evidence="3" id="KW-1185">Reference proteome</keyword>
<dbReference type="EMBL" id="MU002047">
    <property type="protein sequence ID" value="KAF2790930.1"/>
    <property type="molecule type" value="Genomic_DNA"/>
</dbReference>
<protein>
    <submittedName>
        <fullName evidence="2">Uncharacterized protein</fullName>
    </submittedName>
</protein>
<evidence type="ECO:0000256" key="1">
    <source>
        <dbReference type="SAM" id="MobiDB-lite"/>
    </source>
</evidence>
<feature type="region of interest" description="Disordered" evidence="1">
    <location>
        <begin position="1"/>
        <end position="60"/>
    </location>
</feature>
<name>A0A6A6X348_9PLEO</name>
<dbReference type="Proteomes" id="UP000799757">
    <property type="component" value="Unassembled WGS sequence"/>
</dbReference>
<sequence length="102" mass="11407">MTTMPTPHVSGSHFPLPLVPQPSSPRALKMNHRSHDPVSRPREKIPKHSTADMLPPHSSSRHVPLDFDLELLIRVRGGLTCSSCCCRWGWAGERRGEVHTRG</sequence>
<evidence type="ECO:0000313" key="2">
    <source>
        <dbReference type="EMBL" id="KAF2790930.1"/>
    </source>
</evidence>
<accession>A0A6A6X348</accession>
<evidence type="ECO:0000313" key="3">
    <source>
        <dbReference type="Proteomes" id="UP000799757"/>
    </source>
</evidence>